<reference evidence="2 3" key="1">
    <citation type="submission" date="2019-01" db="EMBL/GenBank/DDBJ databases">
        <title>A draft genome assembly of the solar-powered sea slug Elysia chlorotica.</title>
        <authorList>
            <person name="Cai H."/>
            <person name="Li Q."/>
            <person name="Fang X."/>
            <person name="Li J."/>
            <person name="Curtis N.E."/>
            <person name="Altenburger A."/>
            <person name="Shibata T."/>
            <person name="Feng M."/>
            <person name="Maeda T."/>
            <person name="Schwartz J.A."/>
            <person name="Shigenobu S."/>
            <person name="Lundholm N."/>
            <person name="Nishiyama T."/>
            <person name="Yang H."/>
            <person name="Hasebe M."/>
            <person name="Li S."/>
            <person name="Pierce S.K."/>
            <person name="Wang J."/>
        </authorList>
    </citation>
    <scope>NUCLEOTIDE SEQUENCE [LARGE SCALE GENOMIC DNA]</scope>
    <source>
        <strain evidence="2">EC2010</strain>
        <tissue evidence="2">Whole organism of an adult</tissue>
    </source>
</reference>
<gene>
    <name evidence="2" type="ORF">EGW08_003936</name>
</gene>
<evidence type="ECO:0000259" key="1">
    <source>
        <dbReference type="PROSITE" id="PS50020"/>
    </source>
</evidence>
<evidence type="ECO:0000313" key="2">
    <source>
        <dbReference type="EMBL" id="RUS88298.1"/>
    </source>
</evidence>
<dbReference type="PANTHER" id="PTHR46221:SF3">
    <property type="entry name" value="FERM AND PDZ DOMAIN-CONTAINING PROTEIN 4"/>
    <property type="match status" value="1"/>
</dbReference>
<feature type="non-terminal residue" evidence="2">
    <location>
        <position position="1"/>
    </location>
</feature>
<dbReference type="SMART" id="SM00456">
    <property type="entry name" value="WW"/>
    <property type="match status" value="1"/>
</dbReference>
<proteinExistence type="predicted"/>
<dbReference type="Gene3D" id="2.20.70.10">
    <property type="match status" value="1"/>
</dbReference>
<dbReference type="PROSITE" id="PS50020">
    <property type="entry name" value="WW_DOMAIN_2"/>
    <property type="match status" value="1"/>
</dbReference>
<dbReference type="AlphaFoldDB" id="A0A3S1ACG2"/>
<dbReference type="PANTHER" id="PTHR46221">
    <property type="entry name" value="FERM AND PDZ DOMAIN-CONTAINING PROTEIN FAMILY MEMBER"/>
    <property type="match status" value="1"/>
</dbReference>
<comment type="caution">
    <text evidence="2">The sequence shown here is derived from an EMBL/GenBank/DDBJ whole genome shotgun (WGS) entry which is preliminary data.</text>
</comment>
<keyword evidence="3" id="KW-1185">Reference proteome</keyword>
<organism evidence="2 3">
    <name type="scientific">Elysia chlorotica</name>
    <name type="common">Eastern emerald elysia</name>
    <name type="synonym">Sea slug</name>
    <dbReference type="NCBI Taxonomy" id="188477"/>
    <lineage>
        <taxon>Eukaryota</taxon>
        <taxon>Metazoa</taxon>
        <taxon>Spiralia</taxon>
        <taxon>Lophotrochozoa</taxon>
        <taxon>Mollusca</taxon>
        <taxon>Gastropoda</taxon>
        <taxon>Heterobranchia</taxon>
        <taxon>Euthyneura</taxon>
        <taxon>Panpulmonata</taxon>
        <taxon>Sacoglossa</taxon>
        <taxon>Placobranchoidea</taxon>
        <taxon>Plakobranchidae</taxon>
        <taxon>Elysia</taxon>
    </lineage>
</organism>
<name>A0A3S1ACG2_ELYCH</name>
<dbReference type="SUPFAM" id="SSF51045">
    <property type="entry name" value="WW domain"/>
    <property type="match status" value="1"/>
</dbReference>
<dbReference type="Pfam" id="PF00397">
    <property type="entry name" value="WW"/>
    <property type="match status" value="1"/>
</dbReference>
<sequence>HKTQTSSWLPPRENWQDGTGLPYGWESAVDGHQKPYFINHLEKYTTRDDPRLDPDYVEPPQPRQVELVRDLDKGFGFVAGSEKPVIVRCVTEGECKGGACCLSLFYGWSETWTRASASWRAARNQSS</sequence>
<dbReference type="OrthoDB" id="5859304at2759"/>
<accession>A0A3S1ACG2</accession>
<feature type="domain" description="WW" evidence="1">
    <location>
        <begin position="19"/>
        <end position="52"/>
    </location>
</feature>
<dbReference type="InterPro" id="IPR036020">
    <property type="entry name" value="WW_dom_sf"/>
</dbReference>
<dbReference type="EMBL" id="RQTK01000087">
    <property type="protein sequence ID" value="RUS88298.1"/>
    <property type="molecule type" value="Genomic_DNA"/>
</dbReference>
<evidence type="ECO:0000313" key="3">
    <source>
        <dbReference type="Proteomes" id="UP000271974"/>
    </source>
</evidence>
<dbReference type="InterPro" id="IPR001202">
    <property type="entry name" value="WW_dom"/>
</dbReference>
<dbReference type="Proteomes" id="UP000271974">
    <property type="component" value="Unassembled WGS sequence"/>
</dbReference>
<protein>
    <recommendedName>
        <fullName evidence="1">WW domain-containing protein</fullName>
    </recommendedName>
</protein>